<dbReference type="AlphaFoldDB" id="A0A2T0U937"/>
<protein>
    <submittedName>
        <fullName evidence="1">Uncharacterized protein</fullName>
    </submittedName>
</protein>
<organism evidence="1 2">
    <name type="scientific">Arcticibacter pallidicorallinus</name>
    <dbReference type="NCBI Taxonomy" id="1259464"/>
    <lineage>
        <taxon>Bacteria</taxon>
        <taxon>Pseudomonadati</taxon>
        <taxon>Bacteroidota</taxon>
        <taxon>Sphingobacteriia</taxon>
        <taxon>Sphingobacteriales</taxon>
        <taxon>Sphingobacteriaceae</taxon>
        <taxon>Arcticibacter</taxon>
    </lineage>
</organism>
<keyword evidence="2" id="KW-1185">Reference proteome</keyword>
<evidence type="ECO:0000313" key="2">
    <source>
        <dbReference type="Proteomes" id="UP000238034"/>
    </source>
</evidence>
<comment type="caution">
    <text evidence="1">The sequence shown here is derived from an EMBL/GenBank/DDBJ whole genome shotgun (WGS) entry which is preliminary data.</text>
</comment>
<proteinExistence type="predicted"/>
<reference evidence="1 2" key="1">
    <citation type="submission" date="2018-03" db="EMBL/GenBank/DDBJ databases">
        <title>Genomic Encyclopedia of Type Strains, Phase III (KMG-III): the genomes of soil and plant-associated and newly described type strains.</title>
        <authorList>
            <person name="Whitman W."/>
        </authorList>
    </citation>
    <scope>NUCLEOTIDE SEQUENCE [LARGE SCALE GENOMIC DNA]</scope>
    <source>
        <strain evidence="1 2">CGMCC 1.9313</strain>
    </source>
</reference>
<gene>
    <name evidence="1" type="ORF">B0I27_102209</name>
</gene>
<evidence type="ECO:0000313" key="1">
    <source>
        <dbReference type="EMBL" id="PRY54443.1"/>
    </source>
</evidence>
<dbReference type="EMBL" id="PVTH01000002">
    <property type="protein sequence ID" value="PRY54443.1"/>
    <property type="molecule type" value="Genomic_DNA"/>
</dbReference>
<accession>A0A2T0U937</accession>
<dbReference type="Proteomes" id="UP000238034">
    <property type="component" value="Unassembled WGS sequence"/>
</dbReference>
<sequence>MSKEITDFSNSIDEQFDFREPFKSFAGLLLRLFF</sequence>
<name>A0A2T0U937_9SPHI</name>